<accession>A0ABT3IWD2</accession>
<feature type="domain" description="Hemocyanin middle" evidence="1">
    <location>
        <begin position="29"/>
        <end position="62"/>
    </location>
</feature>
<sequence length="79" mass="9091">MRTGKVSFNEALVLLTEKEQKSIYGGIGINVDLDRQGETLYYMHQQLNVRYGLERLSNDLDTSDFSFIDDININLHPNI</sequence>
<proteinExistence type="predicted"/>
<name>A0ABT3IWD2_9BACT</name>
<protein>
    <recommendedName>
        <fullName evidence="1">Hemocyanin middle domain-containing protein</fullName>
    </recommendedName>
</protein>
<dbReference type="Proteomes" id="UP001207742">
    <property type="component" value="Unassembled WGS sequence"/>
</dbReference>
<dbReference type="SUPFAM" id="SSF48056">
    <property type="entry name" value="Di-copper centre-containing domain"/>
    <property type="match status" value="1"/>
</dbReference>
<dbReference type="Pfam" id="PF00372">
    <property type="entry name" value="Hemocyanin_M"/>
    <property type="match status" value="1"/>
</dbReference>
<evidence type="ECO:0000313" key="2">
    <source>
        <dbReference type="EMBL" id="MCW3488249.1"/>
    </source>
</evidence>
<dbReference type="RefSeq" id="WP_264735053.1">
    <property type="nucleotide sequence ID" value="NZ_JAPDNR010000001.1"/>
</dbReference>
<dbReference type="Gene3D" id="1.10.1280.10">
    <property type="entry name" value="Di-copper center containing domain from catechol oxidase"/>
    <property type="match status" value="1"/>
</dbReference>
<keyword evidence="3" id="KW-1185">Reference proteome</keyword>
<organism evidence="2 3">
    <name type="scientific">Chitinophaga nivalis</name>
    <dbReference type="NCBI Taxonomy" id="2991709"/>
    <lineage>
        <taxon>Bacteria</taxon>
        <taxon>Pseudomonadati</taxon>
        <taxon>Bacteroidota</taxon>
        <taxon>Chitinophagia</taxon>
        <taxon>Chitinophagales</taxon>
        <taxon>Chitinophagaceae</taxon>
        <taxon>Chitinophaga</taxon>
    </lineage>
</organism>
<comment type="caution">
    <text evidence="2">The sequence shown here is derived from an EMBL/GenBank/DDBJ whole genome shotgun (WGS) entry which is preliminary data.</text>
</comment>
<dbReference type="InterPro" id="IPR008922">
    <property type="entry name" value="Di-copper_centre_dom_sf"/>
</dbReference>
<dbReference type="EMBL" id="JAPDNS010000002">
    <property type="protein sequence ID" value="MCW3488249.1"/>
    <property type="molecule type" value="Genomic_DNA"/>
</dbReference>
<reference evidence="2 3" key="1">
    <citation type="submission" date="2022-10" db="EMBL/GenBank/DDBJ databases">
        <title>Chitinophaga nivalis PC15 sp. nov., isolated from Pyeongchang county, South Korea.</title>
        <authorList>
            <person name="Trinh H.N."/>
        </authorList>
    </citation>
    <scope>NUCLEOTIDE SEQUENCE [LARGE SCALE GENOMIC DNA]</scope>
    <source>
        <strain evidence="2 3">PC14</strain>
    </source>
</reference>
<evidence type="ECO:0000259" key="1">
    <source>
        <dbReference type="Pfam" id="PF00372"/>
    </source>
</evidence>
<gene>
    <name evidence="2" type="ORF">OL497_30420</name>
</gene>
<evidence type="ECO:0000313" key="3">
    <source>
        <dbReference type="Proteomes" id="UP001207742"/>
    </source>
</evidence>
<dbReference type="InterPro" id="IPR000896">
    <property type="entry name" value="Hemocyanin/hexamerin_mid_dom"/>
</dbReference>